<dbReference type="AlphaFoldDB" id="A0A1R3HS01"/>
<dbReference type="Pfam" id="PF08268">
    <property type="entry name" value="FBA_3"/>
    <property type="match status" value="1"/>
</dbReference>
<dbReference type="EMBL" id="AWWV01011269">
    <property type="protein sequence ID" value="OMO73175.1"/>
    <property type="molecule type" value="Genomic_DNA"/>
</dbReference>
<dbReference type="InterPro" id="IPR036047">
    <property type="entry name" value="F-box-like_dom_sf"/>
</dbReference>
<accession>A0A1R3HS01</accession>
<dbReference type="SUPFAM" id="SSF81383">
    <property type="entry name" value="F-box domain"/>
    <property type="match status" value="1"/>
</dbReference>
<protein>
    <recommendedName>
        <fullName evidence="1">F-box domain-containing protein</fullName>
    </recommendedName>
</protein>
<organism evidence="2 3">
    <name type="scientific">Corchorus capsularis</name>
    <name type="common">Jute</name>
    <dbReference type="NCBI Taxonomy" id="210143"/>
    <lineage>
        <taxon>Eukaryota</taxon>
        <taxon>Viridiplantae</taxon>
        <taxon>Streptophyta</taxon>
        <taxon>Embryophyta</taxon>
        <taxon>Tracheophyta</taxon>
        <taxon>Spermatophyta</taxon>
        <taxon>Magnoliopsida</taxon>
        <taxon>eudicotyledons</taxon>
        <taxon>Gunneridae</taxon>
        <taxon>Pentapetalae</taxon>
        <taxon>rosids</taxon>
        <taxon>malvids</taxon>
        <taxon>Malvales</taxon>
        <taxon>Malvaceae</taxon>
        <taxon>Grewioideae</taxon>
        <taxon>Apeibeae</taxon>
        <taxon>Corchorus</taxon>
    </lineage>
</organism>
<dbReference type="OMA" id="WISEYFY"/>
<dbReference type="Gene3D" id="1.20.1280.50">
    <property type="match status" value="1"/>
</dbReference>
<name>A0A1R3HS01_COCAP</name>
<dbReference type="SMART" id="SM00256">
    <property type="entry name" value="FBOX"/>
    <property type="match status" value="1"/>
</dbReference>
<evidence type="ECO:0000259" key="1">
    <source>
        <dbReference type="PROSITE" id="PS50181"/>
    </source>
</evidence>
<dbReference type="InterPro" id="IPR017451">
    <property type="entry name" value="F-box-assoc_interact_dom"/>
</dbReference>
<dbReference type="PROSITE" id="PS50181">
    <property type="entry name" value="FBOX"/>
    <property type="match status" value="1"/>
</dbReference>
<reference evidence="2 3" key="1">
    <citation type="submission" date="2013-09" db="EMBL/GenBank/DDBJ databases">
        <title>Corchorus capsularis genome sequencing.</title>
        <authorList>
            <person name="Alam M."/>
            <person name="Haque M.S."/>
            <person name="Islam M.S."/>
            <person name="Emdad E.M."/>
            <person name="Islam M.M."/>
            <person name="Ahmed B."/>
            <person name="Halim A."/>
            <person name="Hossen Q.M.M."/>
            <person name="Hossain M.Z."/>
            <person name="Ahmed R."/>
            <person name="Khan M.M."/>
            <person name="Islam R."/>
            <person name="Rashid M.M."/>
            <person name="Khan S.A."/>
            <person name="Rahman M.S."/>
            <person name="Alam M."/>
        </authorList>
    </citation>
    <scope>NUCLEOTIDE SEQUENCE [LARGE SCALE GENOMIC DNA]</scope>
    <source>
        <strain evidence="3">cv. CVL-1</strain>
        <tissue evidence="2">Whole seedling</tissue>
    </source>
</reference>
<dbReference type="PANTHER" id="PTHR31672">
    <property type="entry name" value="BNACNNG10540D PROTEIN"/>
    <property type="match status" value="1"/>
</dbReference>
<dbReference type="Pfam" id="PF12937">
    <property type="entry name" value="F-box-like"/>
    <property type="match status" value="1"/>
</dbReference>
<dbReference type="OrthoDB" id="1002438at2759"/>
<dbReference type="STRING" id="210143.A0A1R3HS01"/>
<feature type="domain" description="F-box" evidence="1">
    <location>
        <begin position="30"/>
        <end position="76"/>
    </location>
</feature>
<dbReference type="InterPro" id="IPR050796">
    <property type="entry name" value="SCF_F-box_component"/>
</dbReference>
<evidence type="ECO:0000313" key="3">
    <source>
        <dbReference type="Proteomes" id="UP000188268"/>
    </source>
</evidence>
<gene>
    <name evidence="2" type="ORF">CCACVL1_17406</name>
</gene>
<dbReference type="InterPro" id="IPR001810">
    <property type="entry name" value="F-box_dom"/>
</dbReference>
<dbReference type="Gramene" id="OMO73175">
    <property type="protein sequence ID" value="OMO73175"/>
    <property type="gene ID" value="CCACVL1_17406"/>
</dbReference>
<dbReference type="NCBIfam" id="TIGR01640">
    <property type="entry name" value="F_box_assoc_1"/>
    <property type="match status" value="1"/>
</dbReference>
<dbReference type="Proteomes" id="UP000188268">
    <property type="component" value="Unassembled WGS sequence"/>
</dbReference>
<dbReference type="InterPro" id="IPR013187">
    <property type="entry name" value="F-box-assoc_dom_typ3"/>
</dbReference>
<evidence type="ECO:0000313" key="2">
    <source>
        <dbReference type="EMBL" id="OMO73175.1"/>
    </source>
</evidence>
<sequence length="415" mass="48304">MDWLFPSMDWLSQVLQDWFPWLKQKKIPEIKPFPDLPDDLMLEIFTRLPATQVLNCQKVCRAWLRLTSTQDFAKQHLQRAIPIVFAHYTFPPNLASQFKLNFFLLDEDATGMQQVCPNFPMQRMSIMSHLVVVGSCNGLLVFTALPLDNYPNSQDPPINIYVCNPTTKEVTVMSKPLVDGYCCGIYFHSSTKEYRILYVTHGNEYLILTVGETGWRSVGTFACSPSKSFLPITFNKNLHWIVMLKEEEVDTASSCAKFIMVFNVETEEFNILPHPEAQRTLICSKIVHENMSLIEMDGGLSFWWSFRDGLLHGWVLIDYDRWDWSRTFMINIDSIAEQYPCEAQYPMMPPYDIKLVNIQKNQLLLVWSERGVFRYSLETGIIQKIKLPRMINKFNYKKELLSLTSYTESFISLKT</sequence>
<comment type="caution">
    <text evidence="2">The sequence shown here is derived from an EMBL/GenBank/DDBJ whole genome shotgun (WGS) entry which is preliminary data.</text>
</comment>
<proteinExistence type="predicted"/>
<keyword evidence="3" id="KW-1185">Reference proteome</keyword>